<feature type="region of interest" description="Disordered" evidence="5">
    <location>
        <begin position="262"/>
        <end position="285"/>
    </location>
</feature>
<dbReference type="InterPro" id="IPR011598">
    <property type="entry name" value="bHLH_dom"/>
</dbReference>
<name>A0ABQ4Y945_9ASTR</name>
<sequence length="703" mass="80475">MGDENLIRTLGDYSNASHEGYRNTIELPKGNDVVPLRSDTIRLVQNGCSFHGLRSEDPNQHLKDFLKLVDSLDLDVANRERTRLRLFQFSLRDKASNWLERLPARSISTWEDLTTRFLVQFFLPGRTAKLRNDILMFRQHQKECLSEAWTPGGKLRDRNAEESWALLDDLALYDNESWNDPRDFAKPVKEISSPQDVPMNKISSSCEICSGPHDTQYCRENLEQAFVNYASSRNDEVGEGSVKPNAAEYKDHKRAIEVKEEVEKELKEESTKETEEETEEEEEDDPKYFNTFPIINELRYHEWILKNLDPYGLNYYRIISEGLKSRRKTLNPKKVSNLVGRIKGLKVMVRTVQQQQQENDYEDDDGDYISTTTASHNKDGKASSHRSKHSETEQRRRSKINERFQHLRDLIPQNDQKTDRASFLLEVIQYIHFLQEKLQAYEGTCQGWIFRAELEGCTYHQQDEGRATEMVWIGYHTQCRFKEELDVYLGSALGVYIIFIVHQSKEKKNKKGKRTRGNYGADNYPDQLQPARNGSVYESNVIPTSLLLTNGHNLVEPDVSGSTAFRTTDQNTYVAEPSHNPQGSFPDVELLASQSRPPTWNAGQSCAPSELEESSISNAYSKGMLNNITQALGSSGVDLSQASISVQFDIKKGTSSGATSTPLRFQDHNLSSSRNQTIRHCAVRSRDDVSDQVHKKPRTKQNQ</sequence>
<reference evidence="7" key="2">
    <citation type="submission" date="2022-01" db="EMBL/GenBank/DDBJ databases">
        <authorList>
            <person name="Yamashiro T."/>
            <person name="Shiraishi A."/>
            <person name="Satake H."/>
            <person name="Nakayama K."/>
        </authorList>
    </citation>
    <scope>NUCLEOTIDE SEQUENCE</scope>
</reference>
<feature type="compositionally biased region" description="Basic and acidic residues" evidence="5">
    <location>
        <begin position="684"/>
        <end position="694"/>
    </location>
</feature>
<dbReference type="InterPro" id="IPR036638">
    <property type="entry name" value="HLH_DNA-bd_sf"/>
</dbReference>
<accession>A0ABQ4Y945</accession>
<dbReference type="PANTHER" id="PTHR46412:SF9">
    <property type="entry name" value="TRANSCRIPTION FACTOR BIM3"/>
    <property type="match status" value="1"/>
</dbReference>
<dbReference type="EMBL" id="BQNB010010168">
    <property type="protein sequence ID" value="GJS73642.1"/>
    <property type="molecule type" value="Genomic_DNA"/>
</dbReference>
<dbReference type="CDD" id="cd11453">
    <property type="entry name" value="bHLH_AtBIM_like"/>
    <property type="match status" value="1"/>
</dbReference>
<reference evidence="7" key="1">
    <citation type="journal article" date="2022" name="Int. J. Mol. Sci.">
        <title>Draft Genome of Tanacetum Coccineum: Genomic Comparison of Closely Related Tanacetum-Family Plants.</title>
        <authorList>
            <person name="Yamashiro T."/>
            <person name="Shiraishi A."/>
            <person name="Nakayama K."/>
            <person name="Satake H."/>
        </authorList>
    </citation>
    <scope>NUCLEOTIDE SEQUENCE</scope>
</reference>
<feature type="compositionally biased region" description="Acidic residues" evidence="5">
    <location>
        <begin position="274"/>
        <end position="285"/>
    </location>
</feature>
<evidence type="ECO:0000256" key="4">
    <source>
        <dbReference type="ARBA" id="ARBA00023242"/>
    </source>
</evidence>
<dbReference type="InterPro" id="IPR044295">
    <property type="entry name" value="BIM1/2/3"/>
</dbReference>
<comment type="subcellular location">
    <subcellularLocation>
        <location evidence="1">Nucleus</location>
    </subcellularLocation>
</comment>
<dbReference type="SMART" id="SM00353">
    <property type="entry name" value="HLH"/>
    <property type="match status" value="1"/>
</dbReference>
<dbReference type="PROSITE" id="PS50888">
    <property type="entry name" value="BHLH"/>
    <property type="match status" value="1"/>
</dbReference>
<evidence type="ECO:0000256" key="3">
    <source>
        <dbReference type="ARBA" id="ARBA00023163"/>
    </source>
</evidence>
<feature type="region of interest" description="Disordered" evidence="5">
    <location>
        <begin position="653"/>
        <end position="703"/>
    </location>
</feature>
<dbReference type="Proteomes" id="UP001151760">
    <property type="component" value="Unassembled WGS sequence"/>
</dbReference>
<dbReference type="SUPFAM" id="SSF47459">
    <property type="entry name" value="HLH, helix-loop-helix DNA-binding domain"/>
    <property type="match status" value="1"/>
</dbReference>
<feature type="domain" description="BHLH" evidence="6">
    <location>
        <begin position="384"/>
        <end position="434"/>
    </location>
</feature>
<comment type="caution">
    <text evidence="7">The sequence shown here is derived from an EMBL/GenBank/DDBJ whole genome shotgun (WGS) entry which is preliminary data.</text>
</comment>
<feature type="region of interest" description="Disordered" evidence="5">
    <location>
        <begin position="353"/>
        <end position="399"/>
    </location>
</feature>
<dbReference type="InterPro" id="IPR005162">
    <property type="entry name" value="Retrotrans_gag_dom"/>
</dbReference>
<organism evidence="7 8">
    <name type="scientific">Tanacetum coccineum</name>
    <dbReference type="NCBI Taxonomy" id="301880"/>
    <lineage>
        <taxon>Eukaryota</taxon>
        <taxon>Viridiplantae</taxon>
        <taxon>Streptophyta</taxon>
        <taxon>Embryophyta</taxon>
        <taxon>Tracheophyta</taxon>
        <taxon>Spermatophyta</taxon>
        <taxon>Magnoliopsida</taxon>
        <taxon>eudicotyledons</taxon>
        <taxon>Gunneridae</taxon>
        <taxon>Pentapetalae</taxon>
        <taxon>asterids</taxon>
        <taxon>campanulids</taxon>
        <taxon>Asterales</taxon>
        <taxon>Asteraceae</taxon>
        <taxon>Asteroideae</taxon>
        <taxon>Anthemideae</taxon>
        <taxon>Anthemidinae</taxon>
        <taxon>Tanacetum</taxon>
    </lineage>
</organism>
<feature type="compositionally biased region" description="Basic and acidic residues" evidence="5">
    <location>
        <begin position="389"/>
        <end position="399"/>
    </location>
</feature>
<proteinExistence type="predicted"/>
<evidence type="ECO:0000256" key="5">
    <source>
        <dbReference type="SAM" id="MobiDB-lite"/>
    </source>
</evidence>
<dbReference type="Pfam" id="PF03732">
    <property type="entry name" value="Retrotrans_gag"/>
    <property type="match status" value="1"/>
</dbReference>
<feature type="compositionally biased region" description="Basic and acidic residues" evidence="5">
    <location>
        <begin position="262"/>
        <end position="273"/>
    </location>
</feature>
<evidence type="ECO:0000256" key="2">
    <source>
        <dbReference type="ARBA" id="ARBA00023015"/>
    </source>
</evidence>
<keyword evidence="3" id="KW-0804">Transcription</keyword>
<evidence type="ECO:0000313" key="7">
    <source>
        <dbReference type="EMBL" id="GJS73642.1"/>
    </source>
</evidence>
<keyword evidence="4" id="KW-0539">Nucleus</keyword>
<evidence type="ECO:0000256" key="1">
    <source>
        <dbReference type="ARBA" id="ARBA00004123"/>
    </source>
</evidence>
<protein>
    <submittedName>
        <fullName evidence="7">MAK10-like protein</fullName>
    </submittedName>
</protein>
<keyword evidence="8" id="KW-1185">Reference proteome</keyword>
<dbReference type="PANTHER" id="PTHR46412">
    <property type="entry name" value="BES1-INTERACTING MYC-LIKE PROTEIN"/>
    <property type="match status" value="1"/>
</dbReference>
<feature type="region of interest" description="Disordered" evidence="5">
    <location>
        <begin position="509"/>
        <end position="532"/>
    </location>
</feature>
<gene>
    <name evidence="7" type="ORF">Tco_0706483</name>
</gene>
<evidence type="ECO:0000313" key="8">
    <source>
        <dbReference type="Proteomes" id="UP001151760"/>
    </source>
</evidence>
<dbReference type="Pfam" id="PF00010">
    <property type="entry name" value="HLH"/>
    <property type="match status" value="1"/>
</dbReference>
<keyword evidence="2" id="KW-0805">Transcription regulation</keyword>
<evidence type="ECO:0000259" key="6">
    <source>
        <dbReference type="PROSITE" id="PS50888"/>
    </source>
</evidence>
<dbReference type="Gene3D" id="4.10.280.10">
    <property type="entry name" value="Helix-loop-helix DNA-binding domain"/>
    <property type="match status" value="1"/>
</dbReference>
<feature type="compositionally biased region" description="Polar residues" evidence="5">
    <location>
        <begin position="653"/>
        <end position="678"/>
    </location>
</feature>